<evidence type="ECO:0000256" key="7">
    <source>
        <dbReference type="SAM" id="Coils"/>
    </source>
</evidence>
<dbReference type="InterPro" id="IPR001841">
    <property type="entry name" value="Znf_RING"/>
</dbReference>
<evidence type="ECO:0000256" key="1">
    <source>
        <dbReference type="ARBA" id="ARBA00022723"/>
    </source>
</evidence>
<reference evidence="11" key="1">
    <citation type="submission" date="2020-06" db="EMBL/GenBank/DDBJ databases">
        <title>Draft genome of Bugula neritina, a colonial animal packing powerful symbionts and potential medicines.</title>
        <authorList>
            <person name="Rayko M."/>
        </authorList>
    </citation>
    <scope>NUCLEOTIDE SEQUENCE [LARGE SCALE GENOMIC DNA]</scope>
    <source>
        <strain evidence="11">Kwan_BN1</strain>
    </source>
</reference>
<keyword evidence="1" id="KW-0479">Metal-binding</keyword>
<comment type="caution">
    <text evidence="11">The sequence shown here is derived from an EMBL/GenBank/DDBJ whole genome shotgun (WGS) entry which is preliminary data.</text>
</comment>
<dbReference type="EMBL" id="VXIV02001512">
    <property type="protein sequence ID" value="KAF6032373.1"/>
    <property type="molecule type" value="Genomic_DNA"/>
</dbReference>
<organism evidence="11 12">
    <name type="scientific">Bugula neritina</name>
    <name type="common">Brown bryozoan</name>
    <name type="synonym">Sertularia neritina</name>
    <dbReference type="NCBI Taxonomy" id="10212"/>
    <lineage>
        <taxon>Eukaryota</taxon>
        <taxon>Metazoa</taxon>
        <taxon>Spiralia</taxon>
        <taxon>Lophotrochozoa</taxon>
        <taxon>Bryozoa</taxon>
        <taxon>Gymnolaemata</taxon>
        <taxon>Cheilostomatida</taxon>
        <taxon>Flustrina</taxon>
        <taxon>Buguloidea</taxon>
        <taxon>Bugulidae</taxon>
        <taxon>Bugula</taxon>
    </lineage>
</organism>
<dbReference type="PANTHER" id="PTHR25462">
    <property type="entry name" value="BONUS, ISOFORM C-RELATED"/>
    <property type="match status" value="1"/>
</dbReference>
<feature type="domain" description="RING-type" evidence="9">
    <location>
        <begin position="59"/>
        <end position="97"/>
    </location>
</feature>
<name>A0A7J7K2G1_BUGNE</name>
<keyword evidence="4" id="KW-0862">Zinc</keyword>
<evidence type="ECO:0000259" key="10">
    <source>
        <dbReference type="PROSITE" id="PS50119"/>
    </source>
</evidence>
<dbReference type="InterPro" id="IPR001258">
    <property type="entry name" value="NHL_repeat"/>
</dbReference>
<dbReference type="AlphaFoldDB" id="A0A7J7K2G1"/>
<dbReference type="SMART" id="SM00502">
    <property type="entry name" value="BBC"/>
    <property type="match status" value="1"/>
</dbReference>
<sequence>MSSSLNDSGNVDSNDSNQEDGLKSEATLVNGDSCAHEGDLDLSGELETLSLTDADLYACPCCNSEYVQPRVLSCLHVICENCLRPLLVEDCIRCPICGKSTEVESISELPLEHTIANDIDMKGIADMNITCTSCKAKEKAHSRCSDCANFLCPNCVTAHKFMRCFESHKVVSFENIINEQGMSIHRPIVCSVHGEEQALKYFCNTCQIPICNECMMNDHQAPAHRFERINDIKGRELEIMQSLMEKSVDKIKRCEAVSSNLQQSLGELENERDDAKSLINETFQSYKALLDKRRESLLDQLEELHKQQELSVMEMFNEVNTTVDELEHGNKFLQRLLTKGNCLELLSLKKVMHAYMSSLLGKHLRDSISVDIKFTTDHQAFEAAVTDNFGHFKLRDESVTRSQQQQQELHLLRQMERQACRANIANSEGYQMKLASPPTLMAASPFADIPGMFGNSRAQPMMGSPDSGLATDHVMRPILSTDYSSSQVFPSTNTVSMSMSDQLGLRNPSVTSLTAMGGGAGVIGDHQAVSSQGPSQSPTISDSGIVIDSNGSPNASHNQSPKFNISSAGMVGSHILNQPSVSLAAVDHMYSGGASSPDQELAMSRGSSMFSPPVVQSRAAPIDNLMGQRRDGSSLSMSNSGVNSGFTSPTLNLSQQFGAPTLPIRSKMSAMQIRHKFGALGPSKGQFNSPHGFCMGFEEDIVVADTNNHRIQVFDKAGEFKYQFGIPGREEGQLWYPRKVAVMRGTSRYVICDRGNERSRMQIFSKNGHFVKKIAIRYIDIVAGLAITPAGNIVAVDSVSPTVFTIAESGDLIKWFDCSDFMREPSDIAVADKEYYVCDFKGHCVVVFNDDGHFMRRIGTDTITNFPNGIDISDAGDVLVGDSHGNRFHVAVFQRDGSLIGEFECPYVKVSRCCGLKITSEGYVVTLAKNNHHVLVLNTLYIS</sequence>
<dbReference type="PROSITE" id="PS00518">
    <property type="entry name" value="ZF_RING_1"/>
    <property type="match status" value="1"/>
</dbReference>
<feature type="region of interest" description="Disordered" evidence="8">
    <location>
        <begin position="1"/>
        <end position="21"/>
    </location>
</feature>
<feature type="domain" description="B box-type" evidence="10">
    <location>
        <begin position="126"/>
        <end position="173"/>
    </location>
</feature>
<dbReference type="InterPro" id="IPR013083">
    <property type="entry name" value="Znf_RING/FYVE/PHD"/>
</dbReference>
<evidence type="ECO:0000313" key="12">
    <source>
        <dbReference type="Proteomes" id="UP000593567"/>
    </source>
</evidence>
<dbReference type="Gene3D" id="3.30.40.10">
    <property type="entry name" value="Zinc/RING finger domain, C3HC4 (zinc finger)"/>
    <property type="match status" value="1"/>
</dbReference>
<dbReference type="Gene3D" id="3.30.160.60">
    <property type="entry name" value="Classic Zinc Finger"/>
    <property type="match status" value="1"/>
</dbReference>
<dbReference type="GO" id="GO:0005654">
    <property type="term" value="C:nucleoplasm"/>
    <property type="evidence" value="ECO:0007669"/>
    <property type="project" value="TreeGrafter"/>
</dbReference>
<dbReference type="SUPFAM" id="SSF57850">
    <property type="entry name" value="RING/U-box"/>
    <property type="match status" value="1"/>
</dbReference>
<dbReference type="SUPFAM" id="SSF57845">
    <property type="entry name" value="B-box zinc-binding domain"/>
    <property type="match status" value="1"/>
</dbReference>
<feature type="compositionally biased region" description="Polar residues" evidence="8">
    <location>
        <begin position="528"/>
        <end position="542"/>
    </location>
</feature>
<feature type="compositionally biased region" description="Low complexity" evidence="8">
    <location>
        <begin position="1"/>
        <end position="16"/>
    </location>
</feature>
<feature type="region of interest" description="Disordered" evidence="8">
    <location>
        <begin position="528"/>
        <end position="561"/>
    </location>
</feature>
<dbReference type="SUPFAM" id="SSF101898">
    <property type="entry name" value="NHL repeat"/>
    <property type="match status" value="1"/>
</dbReference>
<proteinExistence type="predicted"/>
<keyword evidence="2" id="KW-0677">Repeat</keyword>
<evidence type="ECO:0000256" key="6">
    <source>
        <dbReference type="PROSITE-ProRule" id="PRU00504"/>
    </source>
</evidence>
<dbReference type="PROSITE" id="PS50119">
    <property type="entry name" value="ZF_BBOX"/>
    <property type="match status" value="2"/>
</dbReference>
<dbReference type="GO" id="GO:0061630">
    <property type="term" value="F:ubiquitin protein ligase activity"/>
    <property type="evidence" value="ECO:0007669"/>
    <property type="project" value="TreeGrafter"/>
</dbReference>
<keyword evidence="12" id="KW-1185">Reference proteome</keyword>
<dbReference type="Proteomes" id="UP000593567">
    <property type="component" value="Unassembled WGS sequence"/>
</dbReference>
<dbReference type="Gene3D" id="2.120.10.30">
    <property type="entry name" value="TolB, C-terminal domain"/>
    <property type="match status" value="1"/>
</dbReference>
<dbReference type="CDD" id="cd16449">
    <property type="entry name" value="RING-HC"/>
    <property type="match status" value="1"/>
</dbReference>
<dbReference type="CDD" id="cd19813">
    <property type="entry name" value="Bbox1_BRAT-like"/>
    <property type="match status" value="1"/>
</dbReference>
<dbReference type="CDD" id="cd20482">
    <property type="entry name" value="CC_brat-like"/>
    <property type="match status" value="1"/>
</dbReference>
<keyword evidence="3 5" id="KW-0863">Zinc-finger</keyword>
<evidence type="ECO:0000259" key="9">
    <source>
        <dbReference type="PROSITE" id="PS50089"/>
    </source>
</evidence>
<dbReference type="CDD" id="cd14959">
    <property type="entry name" value="NHL_brat_like"/>
    <property type="match status" value="1"/>
</dbReference>
<dbReference type="InterPro" id="IPR013087">
    <property type="entry name" value="Znf_C2H2_type"/>
</dbReference>
<keyword evidence="7" id="KW-0175">Coiled coil</keyword>
<dbReference type="SMART" id="SM00336">
    <property type="entry name" value="BBOX"/>
    <property type="match status" value="2"/>
</dbReference>
<feature type="coiled-coil region" evidence="7">
    <location>
        <begin position="251"/>
        <end position="318"/>
    </location>
</feature>
<dbReference type="InterPro" id="IPR017907">
    <property type="entry name" value="Znf_RING_CS"/>
</dbReference>
<evidence type="ECO:0000313" key="11">
    <source>
        <dbReference type="EMBL" id="KAF6032373.1"/>
    </source>
</evidence>
<dbReference type="PROSITE" id="PS51125">
    <property type="entry name" value="NHL"/>
    <property type="match status" value="1"/>
</dbReference>
<dbReference type="InterPro" id="IPR003649">
    <property type="entry name" value="Bbox_C"/>
</dbReference>
<dbReference type="PROSITE" id="PS50089">
    <property type="entry name" value="ZF_RING_2"/>
    <property type="match status" value="1"/>
</dbReference>
<dbReference type="PANTHER" id="PTHR25462:SF296">
    <property type="entry name" value="MEIOTIC P26, ISOFORM F"/>
    <property type="match status" value="1"/>
</dbReference>
<dbReference type="Pfam" id="PF01436">
    <property type="entry name" value="NHL"/>
    <property type="match status" value="2"/>
</dbReference>
<evidence type="ECO:0000256" key="3">
    <source>
        <dbReference type="ARBA" id="ARBA00022771"/>
    </source>
</evidence>
<evidence type="ECO:0000256" key="8">
    <source>
        <dbReference type="SAM" id="MobiDB-lite"/>
    </source>
</evidence>
<evidence type="ECO:0000256" key="4">
    <source>
        <dbReference type="ARBA" id="ARBA00022833"/>
    </source>
</evidence>
<feature type="repeat" description="NHL" evidence="6">
    <location>
        <begin position="674"/>
        <end position="717"/>
    </location>
</feature>
<dbReference type="GO" id="GO:0008270">
    <property type="term" value="F:zinc ion binding"/>
    <property type="evidence" value="ECO:0007669"/>
    <property type="project" value="UniProtKB-KW"/>
</dbReference>
<dbReference type="OrthoDB" id="342730at2759"/>
<feature type="domain" description="B box-type" evidence="10">
    <location>
        <begin position="185"/>
        <end position="229"/>
    </location>
</feature>
<dbReference type="Pfam" id="PF00643">
    <property type="entry name" value="zf-B_box"/>
    <property type="match status" value="1"/>
</dbReference>
<gene>
    <name evidence="11" type="ORF">EB796_009315</name>
</gene>
<evidence type="ECO:0000256" key="5">
    <source>
        <dbReference type="PROSITE-ProRule" id="PRU00024"/>
    </source>
</evidence>
<evidence type="ECO:0000256" key="2">
    <source>
        <dbReference type="ARBA" id="ARBA00022737"/>
    </source>
</evidence>
<accession>A0A7J7K2G1</accession>
<dbReference type="CDD" id="cd19798">
    <property type="entry name" value="Bbox2_BRAT-like"/>
    <property type="match status" value="1"/>
</dbReference>
<feature type="compositionally biased region" description="Polar residues" evidence="8">
    <location>
        <begin position="549"/>
        <end position="561"/>
    </location>
</feature>
<evidence type="ECO:0008006" key="13">
    <source>
        <dbReference type="Google" id="ProtNLM"/>
    </source>
</evidence>
<dbReference type="InterPro" id="IPR047153">
    <property type="entry name" value="TRIM45/56/19-like"/>
</dbReference>
<dbReference type="InterPro" id="IPR000315">
    <property type="entry name" value="Znf_B-box"/>
</dbReference>
<protein>
    <recommendedName>
        <fullName evidence="13">Brain tumor protein</fullName>
    </recommendedName>
</protein>
<dbReference type="InterPro" id="IPR011042">
    <property type="entry name" value="6-blade_b-propeller_TolB-like"/>
</dbReference>
<dbReference type="PROSITE" id="PS00028">
    <property type="entry name" value="ZINC_FINGER_C2H2_1"/>
    <property type="match status" value="1"/>
</dbReference>